<feature type="domain" description="W2" evidence="4">
    <location>
        <begin position="229"/>
        <end position="401"/>
    </location>
</feature>
<dbReference type="PANTHER" id="PTHR23253">
    <property type="entry name" value="EUKARYOTIC TRANSLATION INITIATION FACTOR 4 GAMMA"/>
    <property type="match status" value="1"/>
</dbReference>
<proteinExistence type="predicted"/>
<dbReference type="Gene3D" id="1.25.40.180">
    <property type="match status" value="2"/>
</dbReference>
<dbReference type="Pfam" id="PF02020">
    <property type="entry name" value="W2"/>
    <property type="match status" value="1"/>
</dbReference>
<feature type="region of interest" description="Disordered" evidence="3">
    <location>
        <begin position="1"/>
        <end position="28"/>
    </location>
</feature>
<dbReference type="GeneID" id="106457903"/>
<keyword evidence="2" id="KW-0175">Coiled coil</keyword>
<dbReference type="CDD" id="cd11559">
    <property type="entry name" value="W2_eIF4G1_like"/>
    <property type="match status" value="1"/>
</dbReference>
<evidence type="ECO:0000259" key="5">
    <source>
        <dbReference type="PROSITE" id="PS51366"/>
    </source>
</evidence>
<dbReference type="Proteomes" id="UP000694941">
    <property type="component" value="Unplaced"/>
</dbReference>
<name>A0ABM1S7T1_LIMPO</name>
<sequence length="402" mass="44971">MPGGGGGTSGSIAPPFLEPQDKKEKADSARMMLQGKEMSEEEMVKRTKPLIDEFLSNSDFKEASQCVVELALPSTVIFFITAAINQVLERSSQARHLVGQLLRDLVCRRIISAEQYTKGLKSILENADDFAIDIPRIWEYLGELIGPMIQDGCIPLSYLREVVEPCVVSGTAGKLLSAVLHGAARNLGSIKVGEMWKKSGIQWMEFLPSGQNIDKFIEENKLQFTVSVAESLPDAQLSMEQIKEKIEFLLQKKRATNEEILDWVEIYVGEERRKNSQFIRALISAIVENAIVGEGNSCKLSDSVITQRTEVLQKYLDSNEDLELQALFGLQALVNKLEHPKGLLLDTFNVLYDLDLISDEAFKKWEQSTDPAEQEGKGVALKSVMTFFTWLKEAEEESEEST</sequence>
<feature type="domain" description="MI" evidence="5">
    <location>
        <begin position="42"/>
        <end position="164"/>
    </location>
</feature>
<keyword evidence="1" id="KW-0810">Translation regulation</keyword>
<dbReference type="SUPFAM" id="SSF48371">
    <property type="entry name" value="ARM repeat"/>
    <property type="match status" value="2"/>
</dbReference>
<evidence type="ECO:0000313" key="6">
    <source>
        <dbReference type="Proteomes" id="UP000694941"/>
    </source>
</evidence>
<evidence type="ECO:0000256" key="3">
    <source>
        <dbReference type="SAM" id="MobiDB-lite"/>
    </source>
</evidence>
<dbReference type="Pfam" id="PF02847">
    <property type="entry name" value="MA3"/>
    <property type="match status" value="1"/>
</dbReference>
<protein>
    <submittedName>
        <fullName evidence="7">Eukaryotic translation initiation factor 4 gamma 3-like</fullName>
    </submittedName>
</protein>
<feature type="compositionally biased region" description="Basic and acidic residues" evidence="3">
    <location>
        <begin position="19"/>
        <end position="28"/>
    </location>
</feature>
<organism evidence="6 7">
    <name type="scientific">Limulus polyphemus</name>
    <name type="common">Atlantic horseshoe crab</name>
    <dbReference type="NCBI Taxonomy" id="6850"/>
    <lineage>
        <taxon>Eukaryota</taxon>
        <taxon>Metazoa</taxon>
        <taxon>Ecdysozoa</taxon>
        <taxon>Arthropoda</taxon>
        <taxon>Chelicerata</taxon>
        <taxon>Merostomata</taxon>
        <taxon>Xiphosura</taxon>
        <taxon>Limulidae</taxon>
        <taxon>Limulus</taxon>
    </lineage>
</organism>
<gene>
    <name evidence="7" type="primary">LOC106457903</name>
</gene>
<evidence type="ECO:0000256" key="1">
    <source>
        <dbReference type="ARBA" id="ARBA00022845"/>
    </source>
</evidence>
<dbReference type="SMART" id="SM00515">
    <property type="entry name" value="eIF5C"/>
    <property type="match status" value="1"/>
</dbReference>
<evidence type="ECO:0000256" key="2">
    <source>
        <dbReference type="SAM" id="Coils"/>
    </source>
</evidence>
<evidence type="ECO:0000259" key="4">
    <source>
        <dbReference type="PROSITE" id="PS51363"/>
    </source>
</evidence>
<dbReference type="PROSITE" id="PS51363">
    <property type="entry name" value="W2"/>
    <property type="match status" value="1"/>
</dbReference>
<feature type="coiled-coil region" evidence="2">
    <location>
        <begin position="232"/>
        <end position="259"/>
    </location>
</feature>
<dbReference type="InterPro" id="IPR016024">
    <property type="entry name" value="ARM-type_fold"/>
</dbReference>
<dbReference type="InterPro" id="IPR003891">
    <property type="entry name" value="Initiation_fac_eIF4g_MI"/>
</dbReference>
<dbReference type="PANTHER" id="PTHR23253:SF78">
    <property type="entry name" value="EUKARYOTIC TRANSLATION INITIATION FACTOR 4G1, ISOFORM B-RELATED"/>
    <property type="match status" value="1"/>
</dbReference>
<dbReference type="InterPro" id="IPR003307">
    <property type="entry name" value="W2_domain"/>
</dbReference>
<dbReference type="PROSITE" id="PS51366">
    <property type="entry name" value="MI"/>
    <property type="match status" value="1"/>
</dbReference>
<dbReference type="SMART" id="SM00544">
    <property type="entry name" value="MA3"/>
    <property type="match status" value="1"/>
</dbReference>
<reference evidence="7" key="1">
    <citation type="submission" date="2025-08" db="UniProtKB">
        <authorList>
            <consortium name="RefSeq"/>
        </authorList>
    </citation>
    <scope>IDENTIFICATION</scope>
    <source>
        <tissue evidence="7">Muscle</tissue>
    </source>
</reference>
<keyword evidence="6" id="KW-1185">Reference proteome</keyword>
<accession>A0ABM1S7T1</accession>
<evidence type="ECO:0000313" key="7">
    <source>
        <dbReference type="RefSeq" id="XP_022239686.1"/>
    </source>
</evidence>
<dbReference type="RefSeq" id="XP_022239686.1">
    <property type="nucleotide sequence ID" value="XM_022383978.1"/>
</dbReference>